<reference evidence="4" key="1">
    <citation type="submission" date="2022-02" db="EMBL/GenBank/DDBJ databases">
        <title>Vibrio sp. nov., a new bacterium isolated from Bohai sea, China.</title>
        <authorList>
            <person name="Yuan Y."/>
        </authorList>
    </citation>
    <scope>NUCLEOTIDE SEQUENCE</scope>
    <source>
        <strain evidence="4">DBSS07</strain>
    </source>
</reference>
<dbReference type="InterPro" id="IPR037049">
    <property type="entry name" value="DUF1214_C_sf"/>
</dbReference>
<evidence type="ECO:0000256" key="1">
    <source>
        <dbReference type="SAM" id="SignalP"/>
    </source>
</evidence>
<sequence length="501" mass="55549">MVNSKLKLISLAVIGCMSLSANALASNSDLSSHIPSSIVTPNHVESKYLGELNYVDGAPSLEASTKASDFVDTADAVRVFLSGIPVASIQGLLQGHESIGMKPNQTIGISEGMLNANSIWLTANTTTPYVTSEIDVKNGPVVLEVGTPILGLVDNAAFQFTSRVGVTHPEDQGKGGKYFFYHSSYQGELPDGYIHVKTDGYQHWLLVRIVTTPNSVEQDVQKLKETMKLYPYGKSNNTEFINITDVKYNTVHAMNEEFYDEINTLIQYEPSEIFDPEWLSLAQRLGIEKGKAFKPDARMARILEEAAKIATAEARSFYFHPDESVKTYDDRHWFTPLINGHEFKDASGVINADDRAMFHFMATGITPDMVTKSVGKGSDYLLATRDIDENLLDGSKHYTVTLPANVPVTKFWSFMVYDNQTRSMLATDQVSAGLDGLNKNVVKNKDGSITVHFAPEAPEGHEGNWVQTVDGKGYNVIFRVYGPKQEWFDKSWKPSDFVEVK</sequence>
<dbReference type="PANTHER" id="PTHR36509">
    <property type="entry name" value="BLL3101 PROTEIN"/>
    <property type="match status" value="1"/>
</dbReference>
<keyword evidence="5" id="KW-1185">Reference proteome</keyword>
<evidence type="ECO:0000313" key="5">
    <source>
        <dbReference type="Proteomes" id="UP001155586"/>
    </source>
</evidence>
<dbReference type="InterPro" id="IPR010621">
    <property type="entry name" value="DUF1214"/>
</dbReference>
<dbReference type="AlphaFoldDB" id="A0A9X3HUT2"/>
<evidence type="ECO:0000259" key="2">
    <source>
        <dbReference type="Pfam" id="PF06742"/>
    </source>
</evidence>
<dbReference type="InterPro" id="IPR010679">
    <property type="entry name" value="DUF1254"/>
</dbReference>
<dbReference type="Pfam" id="PF06742">
    <property type="entry name" value="DUF1214"/>
    <property type="match status" value="1"/>
</dbReference>
<protein>
    <submittedName>
        <fullName evidence="4">DUF1214 domain-containing protein</fullName>
    </submittedName>
</protein>
<feature type="domain" description="DUF1254" evidence="3">
    <location>
        <begin position="115"/>
        <end position="231"/>
    </location>
</feature>
<gene>
    <name evidence="4" type="ORF">MD483_21800</name>
</gene>
<dbReference type="Gene3D" id="1.10.3360.10">
    <property type="entry name" value="VPA0735-like domain"/>
    <property type="match status" value="1"/>
</dbReference>
<organism evidence="4 5">
    <name type="scientific">Vibrio paucivorans</name>
    <dbReference type="NCBI Taxonomy" id="2829489"/>
    <lineage>
        <taxon>Bacteria</taxon>
        <taxon>Pseudomonadati</taxon>
        <taxon>Pseudomonadota</taxon>
        <taxon>Gammaproteobacteria</taxon>
        <taxon>Vibrionales</taxon>
        <taxon>Vibrionaceae</taxon>
        <taxon>Vibrio</taxon>
    </lineage>
</organism>
<comment type="caution">
    <text evidence="4">The sequence shown here is derived from an EMBL/GenBank/DDBJ whole genome shotgun (WGS) entry which is preliminary data.</text>
</comment>
<evidence type="ECO:0000313" key="4">
    <source>
        <dbReference type="EMBL" id="MCW8336447.1"/>
    </source>
</evidence>
<keyword evidence="1" id="KW-0732">Signal</keyword>
<feature type="chain" id="PRO_5040722597" evidence="1">
    <location>
        <begin position="26"/>
        <end position="501"/>
    </location>
</feature>
<dbReference type="Pfam" id="PF06863">
    <property type="entry name" value="DUF1254"/>
    <property type="match status" value="1"/>
</dbReference>
<dbReference type="InterPro" id="IPR037050">
    <property type="entry name" value="DUF1254_sf"/>
</dbReference>
<feature type="signal peptide" evidence="1">
    <location>
        <begin position="1"/>
        <end position="25"/>
    </location>
</feature>
<dbReference type="RefSeq" id="WP_252027604.1">
    <property type="nucleotide sequence ID" value="NZ_JAKRRX010000244.1"/>
</dbReference>
<feature type="domain" description="DUF1214" evidence="2">
    <location>
        <begin position="380"/>
        <end position="485"/>
    </location>
</feature>
<dbReference type="Gene3D" id="2.60.120.600">
    <property type="entry name" value="Domain of unknown function DUF1214, C-terminal domain"/>
    <property type="match status" value="1"/>
</dbReference>
<name>A0A9X3HUT2_9VIBR</name>
<dbReference type="SUPFAM" id="SSF160935">
    <property type="entry name" value="VPA0735-like"/>
    <property type="match status" value="1"/>
</dbReference>
<dbReference type="Gene3D" id="2.60.40.1610">
    <property type="entry name" value="Domain of unknown function DUF1254"/>
    <property type="match status" value="1"/>
</dbReference>
<dbReference type="Proteomes" id="UP001155586">
    <property type="component" value="Unassembled WGS sequence"/>
</dbReference>
<accession>A0A9X3HUT2</accession>
<dbReference type="EMBL" id="JAKRRX010000244">
    <property type="protein sequence ID" value="MCW8336447.1"/>
    <property type="molecule type" value="Genomic_DNA"/>
</dbReference>
<dbReference type="PANTHER" id="PTHR36509:SF3">
    <property type="entry name" value="SIGNAL PEPTIDE PROTEIN"/>
    <property type="match status" value="1"/>
</dbReference>
<evidence type="ECO:0000259" key="3">
    <source>
        <dbReference type="Pfam" id="PF06863"/>
    </source>
</evidence>
<proteinExistence type="predicted"/>